<protein>
    <submittedName>
        <fullName evidence="1">Uncharacterized protein</fullName>
    </submittedName>
</protein>
<name>A0A5E4TW21_9BURK</name>
<dbReference type="AlphaFoldDB" id="A0A5E4TW21"/>
<accession>A0A5E4TW21</accession>
<sequence length="115" mass="12870">MCEVCAVFGVSEHWTDAADPMGQHSVAAGILENRSERARRLRLINRILRPHGLKAEDWDGESYSVEDASGRRQLASDLSSLWRVAERLGHTLIDPLEGDFTVAQSSWSDSYRVSN</sequence>
<evidence type="ECO:0000313" key="2">
    <source>
        <dbReference type="Proteomes" id="UP000333828"/>
    </source>
</evidence>
<evidence type="ECO:0000313" key="1">
    <source>
        <dbReference type="EMBL" id="VVD92156.1"/>
    </source>
</evidence>
<organism evidence="1 2">
    <name type="scientific">Pandoraea iniqua</name>
    <dbReference type="NCBI Taxonomy" id="2508288"/>
    <lineage>
        <taxon>Bacteria</taxon>
        <taxon>Pseudomonadati</taxon>
        <taxon>Pseudomonadota</taxon>
        <taxon>Betaproteobacteria</taxon>
        <taxon>Burkholderiales</taxon>
        <taxon>Burkholderiaceae</taxon>
        <taxon>Pandoraea</taxon>
    </lineage>
</organism>
<dbReference type="EMBL" id="CABPSI010000002">
    <property type="protein sequence ID" value="VVD92156.1"/>
    <property type="molecule type" value="Genomic_DNA"/>
</dbReference>
<gene>
    <name evidence="1" type="ORF">PIN31115_01654</name>
</gene>
<proteinExistence type="predicted"/>
<reference evidence="1 2" key="1">
    <citation type="submission" date="2019-08" db="EMBL/GenBank/DDBJ databases">
        <authorList>
            <person name="Peeters C."/>
        </authorList>
    </citation>
    <scope>NUCLEOTIDE SEQUENCE [LARGE SCALE GENOMIC DNA]</scope>
    <source>
        <strain evidence="1 2">LMG 31115</strain>
    </source>
</reference>
<dbReference type="RefSeq" id="WP_150683656.1">
    <property type="nucleotide sequence ID" value="NZ_CABPSI010000002.1"/>
</dbReference>
<keyword evidence="2" id="KW-1185">Reference proteome</keyword>
<dbReference type="Proteomes" id="UP000333828">
    <property type="component" value="Unassembled WGS sequence"/>
</dbReference>